<evidence type="ECO:0000313" key="2">
    <source>
        <dbReference type="Proteomes" id="UP000477750"/>
    </source>
</evidence>
<organism evidence="1 2">
    <name type="scientific">Glycomyces albidus</name>
    <dbReference type="NCBI Taxonomy" id="2656774"/>
    <lineage>
        <taxon>Bacteria</taxon>
        <taxon>Bacillati</taxon>
        <taxon>Actinomycetota</taxon>
        <taxon>Actinomycetes</taxon>
        <taxon>Glycomycetales</taxon>
        <taxon>Glycomycetaceae</taxon>
        <taxon>Glycomyces</taxon>
    </lineage>
</organism>
<keyword evidence="2" id="KW-1185">Reference proteome</keyword>
<name>A0A6L5G9X5_9ACTN</name>
<sequence length="451" mass="48537">MTSGSTAYFGVLDTVNFQPDLPELELANRTLNATGAVMLHMILGGVHPVLSQSQAFDSAPLVSTLARMDEDSLAMIGLARRGSIQVRILDSPGLADDPADGQRFTLLNAFRSALLQPEFRFSSWPELGADMALRRAVAEQLDRDPERVGAIAEHDLLHRLLGLIEFDQALRDSPVSERATIANGADLADQVLGAVSSIRRTSGGADTDMLTLLQARVQEARDPARFRRRSAWYALLDEYEDAASQDASAAGQLELVRGLVNAKYNGIVAASLGADGLDVEIPDFRAAQIVARAGTEHLVGARSAQVLDHSDVGAWLTWSELQRTLTLMQDIRVPQSRYRFLVGKYREYDVGRRMRSQPGGQIWAHVRAAPINALGAAVGGIVGLAIGNDAVGTVVGSLIGTAGGVYANVVLDKFKERALGKAALKAQRESDQVFTPVLGRGSIAYRIDDES</sequence>
<gene>
    <name evidence="1" type="ORF">GFD30_12470</name>
</gene>
<accession>A0A6L5G9X5</accession>
<dbReference type="RefSeq" id="WP_153025541.1">
    <property type="nucleotide sequence ID" value="NZ_WIAO01000013.1"/>
</dbReference>
<dbReference type="AlphaFoldDB" id="A0A6L5G9X5"/>
<reference evidence="1 2" key="1">
    <citation type="submission" date="2019-10" db="EMBL/GenBank/DDBJ databases">
        <title>Glycomyces albidus sp. nov., a novel actinomycete isolated from rhizosphere soil of wheat (Triticum aestivum L.).</title>
        <authorList>
            <person name="Qian L."/>
        </authorList>
    </citation>
    <scope>NUCLEOTIDE SEQUENCE [LARGE SCALE GENOMIC DNA]</scope>
    <source>
        <strain evidence="1 2">NEAU-7082</strain>
    </source>
</reference>
<comment type="caution">
    <text evidence="1">The sequence shown here is derived from an EMBL/GenBank/DDBJ whole genome shotgun (WGS) entry which is preliminary data.</text>
</comment>
<proteinExistence type="predicted"/>
<evidence type="ECO:0000313" key="1">
    <source>
        <dbReference type="EMBL" id="MQM26378.1"/>
    </source>
</evidence>
<protein>
    <submittedName>
        <fullName evidence="1">Uncharacterized protein</fullName>
    </submittedName>
</protein>
<dbReference type="EMBL" id="WIAO01000013">
    <property type="protein sequence ID" value="MQM26378.1"/>
    <property type="molecule type" value="Genomic_DNA"/>
</dbReference>
<dbReference type="Proteomes" id="UP000477750">
    <property type="component" value="Unassembled WGS sequence"/>
</dbReference>